<keyword evidence="2" id="KW-1133">Transmembrane helix</keyword>
<dbReference type="GO" id="GO:0008235">
    <property type="term" value="F:metalloexopeptidase activity"/>
    <property type="evidence" value="ECO:0007669"/>
    <property type="project" value="InterPro"/>
</dbReference>
<keyword evidence="3" id="KW-1185">Reference proteome</keyword>
<evidence type="ECO:0000313" key="3">
    <source>
        <dbReference type="Proteomes" id="UP000001554"/>
    </source>
</evidence>
<dbReference type="Proteomes" id="UP000001554">
    <property type="component" value="Chromosome 5"/>
</dbReference>
<comment type="similarity">
    <text evidence="1">Belongs to the peptidase M28 family. M28B subfamily.</text>
</comment>
<accession>A0A9J7L7H0</accession>
<keyword evidence="2" id="KW-0472">Membrane</keyword>
<dbReference type="OMA" id="ICMERFY"/>
<feature type="transmembrane region" description="Helical" evidence="2">
    <location>
        <begin position="336"/>
        <end position="362"/>
    </location>
</feature>
<sequence>MNDSHIGTTDIQGVVVLQALLNYNNTPGAQDLPSEDAFRTVPGLVDSANAIRDGGYRGDFVAVISREVDSPLAAAFNNKFDGAGNPQYKRRSMTLPFKEITDQTKQDPLWPLYDGLTDADIKALYEVVPDVKAIFLTDTVVYRGREKAWPSLTPNDTMTITDERLDFLKKTTDAVTRMVEDLTGHKETCGKDPVSEFPVQKELQLTGTLDMSAFTLQNVTMTVHTVQPHGVLNATLSGQDWSLYMIGIYDPLERVLHLYIPEPFEVEGAPGTLSCAVFGSFHPHDSVVIFTGRMRGHCSSTLSFFGRGGITNEGLLVLTSTSGKAAKVSSSSGPSLALPVVLSLLGGMVFAAILAAVGFFVYTKRLANSSASSLPMKENQ</sequence>
<dbReference type="KEGG" id="bfo:118416481"/>
<dbReference type="InterPro" id="IPR045175">
    <property type="entry name" value="M28_fam"/>
</dbReference>
<organism evidence="3 4">
    <name type="scientific">Branchiostoma floridae</name>
    <name type="common">Florida lancelet</name>
    <name type="synonym">Amphioxus</name>
    <dbReference type="NCBI Taxonomy" id="7739"/>
    <lineage>
        <taxon>Eukaryota</taxon>
        <taxon>Metazoa</taxon>
        <taxon>Chordata</taxon>
        <taxon>Cephalochordata</taxon>
        <taxon>Leptocardii</taxon>
        <taxon>Amphioxiformes</taxon>
        <taxon>Branchiostomatidae</taxon>
        <taxon>Branchiostoma</taxon>
    </lineage>
</organism>
<name>A0A9J7L7H0_BRAFL</name>
<dbReference type="PANTHER" id="PTHR12147">
    <property type="entry name" value="METALLOPEPTIDASE M28 FAMILY MEMBER"/>
    <property type="match status" value="1"/>
</dbReference>
<proteinExistence type="inferred from homology"/>
<dbReference type="RefSeq" id="XP_035677487.1">
    <property type="nucleotide sequence ID" value="XM_035821594.1"/>
</dbReference>
<dbReference type="GO" id="GO:0006508">
    <property type="term" value="P:proteolysis"/>
    <property type="evidence" value="ECO:0007669"/>
    <property type="project" value="InterPro"/>
</dbReference>
<gene>
    <name evidence="4" type="primary">LOC118416481</name>
</gene>
<reference evidence="3" key="1">
    <citation type="journal article" date="2020" name="Nat. Ecol. Evol.">
        <title>Deeply conserved synteny resolves early events in vertebrate evolution.</title>
        <authorList>
            <person name="Simakov O."/>
            <person name="Marletaz F."/>
            <person name="Yue J.X."/>
            <person name="O'Connell B."/>
            <person name="Jenkins J."/>
            <person name="Brandt A."/>
            <person name="Calef R."/>
            <person name="Tung C.H."/>
            <person name="Huang T.K."/>
            <person name="Schmutz J."/>
            <person name="Satoh N."/>
            <person name="Yu J.K."/>
            <person name="Putnam N.H."/>
            <person name="Green R.E."/>
            <person name="Rokhsar D.S."/>
        </authorList>
    </citation>
    <scope>NUCLEOTIDE SEQUENCE [LARGE SCALE GENOMIC DNA]</scope>
    <source>
        <strain evidence="3">S238N-H82</strain>
    </source>
</reference>
<protein>
    <submittedName>
        <fullName evidence="4">Uncharacterized protein LOC118416481</fullName>
    </submittedName>
</protein>
<dbReference type="AlphaFoldDB" id="A0A9J7L7H0"/>
<reference evidence="4" key="2">
    <citation type="submission" date="2025-08" db="UniProtKB">
        <authorList>
            <consortium name="RefSeq"/>
        </authorList>
    </citation>
    <scope>IDENTIFICATION</scope>
    <source>
        <strain evidence="4">S238N-H82</strain>
        <tissue evidence="4">Testes</tissue>
    </source>
</reference>
<evidence type="ECO:0000256" key="2">
    <source>
        <dbReference type="SAM" id="Phobius"/>
    </source>
</evidence>
<evidence type="ECO:0000256" key="1">
    <source>
        <dbReference type="ARBA" id="ARBA00005634"/>
    </source>
</evidence>
<keyword evidence="2" id="KW-0812">Transmembrane</keyword>
<dbReference type="PANTHER" id="PTHR12147:SF26">
    <property type="entry name" value="PEPTIDASE M28 DOMAIN-CONTAINING PROTEIN"/>
    <property type="match status" value="1"/>
</dbReference>
<dbReference type="GeneID" id="118416481"/>
<evidence type="ECO:0000313" key="4">
    <source>
        <dbReference type="RefSeq" id="XP_035677487.1"/>
    </source>
</evidence>